<evidence type="ECO:0000256" key="2">
    <source>
        <dbReference type="SAM" id="MobiDB-lite"/>
    </source>
</evidence>
<dbReference type="GO" id="GO:0035725">
    <property type="term" value="P:sodium ion transmembrane transport"/>
    <property type="evidence" value="ECO:0007669"/>
    <property type="project" value="TreeGrafter"/>
</dbReference>
<dbReference type="PANTHER" id="PTHR45689">
    <property type="entry name" value="I[[H]] CHANNEL, ISOFORM E"/>
    <property type="match status" value="1"/>
</dbReference>
<proteinExistence type="predicted"/>
<dbReference type="eggNOG" id="KOG0500">
    <property type="taxonomic scope" value="Eukaryota"/>
</dbReference>
<dbReference type="EMBL" id="GG662621">
    <property type="protein sequence ID" value="EAS00305.2"/>
    <property type="molecule type" value="Genomic_DNA"/>
</dbReference>
<evidence type="ECO:0000256" key="1">
    <source>
        <dbReference type="PROSITE-ProRule" id="PRU00047"/>
    </source>
</evidence>
<dbReference type="InterPro" id="IPR018490">
    <property type="entry name" value="cNMP-bd_dom_sf"/>
</dbReference>
<evidence type="ECO:0000259" key="5">
    <source>
        <dbReference type="PROSITE" id="PS50158"/>
    </source>
</evidence>
<protein>
    <submittedName>
        <fullName evidence="6">Cation channel family protein</fullName>
    </submittedName>
</protein>
<dbReference type="KEGG" id="tet:TTHERM_00218780"/>
<reference evidence="7" key="1">
    <citation type="journal article" date="2006" name="PLoS Biol.">
        <title>Macronuclear genome sequence of the ciliate Tetrahymena thermophila, a model eukaryote.</title>
        <authorList>
            <person name="Eisen J.A."/>
            <person name="Coyne R.S."/>
            <person name="Wu M."/>
            <person name="Wu D."/>
            <person name="Thiagarajan M."/>
            <person name="Wortman J.R."/>
            <person name="Badger J.H."/>
            <person name="Ren Q."/>
            <person name="Amedeo P."/>
            <person name="Jones K.M."/>
            <person name="Tallon L.J."/>
            <person name="Delcher A.L."/>
            <person name="Salzberg S.L."/>
            <person name="Silva J.C."/>
            <person name="Haas B.J."/>
            <person name="Majoros W.H."/>
            <person name="Farzad M."/>
            <person name="Carlton J.M."/>
            <person name="Smith R.K. Jr."/>
            <person name="Garg J."/>
            <person name="Pearlman R.E."/>
            <person name="Karrer K.M."/>
            <person name="Sun L."/>
            <person name="Manning G."/>
            <person name="Elde N.C."/>
            <person name="Turkewitz A.P."/>
            <person name="Asai D.J."/>
            <person name="Wilkes D.E."/>
            <person name="Wang Y."/>
            <person name="Cai H."/>
            <person name="Collins K."/>
            <person name="Stewart B.A."/>
            <person name="Lee S.R."/>
            <person name="Wilamowska K."/>
            <person name="Weinberg Z."/>
            <person name="Ruzzo W.L."/>
            <person name="Wloga D."/>
            <person name="Gaertig J."/>
            <person name="Frankel J."/>
            <person name="Tsao C.-C."/>
            <person name="Gorovsky M.A."/>
            <person name="Keeling P.J."/>
            <person name="Waller R.F."/>
            <person name="Patron N.J."/>
            <person name="Cherry J.M."/>
            <person name="Stover N.A."/>
            <person name="Krieger C.J."/>
            <person name="del Toro C."/>
            <person name="Ryder H.F."/>
            <person name="Williamson S.C."/>
            <person name="Barbeau R.A."/>
            <person name="Hamilton E.P."/>
            <person name="Orias E."/>
        </authorList>
    </citation>
    <scope>NUCLEOTIDE SEQUENCE [LARGE SCALE GENOMIC DNA]</scope>
    <source>
        <strain evidence="7">SB210</strain>
    </source>
</reference>
<dbReference type="CDD" id="cd00038">
    <property type="entry name" value="CAP_ED"/>
    <property type="match status" value="1"/>
</dbReference>
<dbReference type="Pfam" id="PF00027">
    <property type="entry name" value="cNMP_binding"/>
    <property type="match status" value="1"/>
</dbReference>
<dbReference type="PANTHER" id="PTHR45689:SF5">
    <property type="entry name" value="I[[H]] CHANNEL, ISOFORM E"/>
    <property type="match status" value="1"/>
</dbReference>
<dbReference type="GO" id="GO:0003676">
    <property type="term" value="F:nucleic acid binding"/>
    <property type="evidence" value="ECO:0007669"/>
    <property type="project" value="InterPro"/>
</dbReference>
<feature type="transmembrane region" description="Helical" evidence="3">
    <location>
        <begin position="230"/>
        <end position="251"/>
    </location>
</feature>
<dbReference type="SUPFAM" id="SSF81324">
    <property type="entry name" value="Voltage-gated potassium channels"/>
    <property type="match status" value="1"/>
</dbReference>
<dbReference type="Proteomes" id="UP000009168">
    <property type="component" value="Unassembled WGS sequence"/>
</dbReference>
<feature type="transmembrane region" description="Helical" evidence="3">
    <location>
        <begin position="418"/>
        <end position="442"/>
    </location>
</feature>
<evidence type="ECO:0000313" key="7">
    <source>
        <dbReference type="Proteomes" id="UP000009168"/>
    </source>
</evidence>
<dbReference type="GO" id="GO:0005249">
    <property type="term" value="F:voltage-gated potassium channel activity"/>
    <property type="evidence" value="ECO:0007669"/>
    <property type="project" value="TreeGrafter"/>
</dbReference>
<evidence type="ECO:0000313" key="6">
    <source>
        <dbReference type="EMBL" id="EAS00305.2"/>
    </source>
</evidence>
<keyword evidence="3" id="KW-0472">Membrane</keyword>
<keyword evidence="3" id="KW-0812">Transmembrane</keyword>
<keyword evidence="3" id="KW-1133">Transmembrane helix</keyword>
<accession>I7M8Y8</accession>
<dbReference type="InterPro" id="IPR013099">
    <property type="entry name" value="K_chnl_dom"/>
</dbReference>
<evidence type="ECO:0000256" key="3">
    <source>
        <dbReference type="SAM" id="Phobius"/>
    </source>
</evidence>
<dbReference type="RefSeq" id="XP_001020550.2">
    <property type="nucleotide sequence ID" value="XM_001020550.2"/>
</dbReference>
<dbReference type="Gene3D" id="1.10.287.630">
    <property type="entry name" value="Helix hairpin bin"/>
    <property type="match status" value="1"/>
</dbReference>
<keyword evidence="7" id="KW-1185">Reference proteome</keyword>
<feature type="compositionally biased region" description="Low complexity" evidence="2">
    <location>
        <begin position="755"/>
        <end position="777"/>
    </location>
</feature>
<dbReference type="GO" id="GO:0098855">
    <property type="term" value="C:HCN channel complex"/>
    <property type="evidence" value="ECO:0007669"/>
    <property type="project" value="TreeGrafter"/>
</dbReference>
<dbReference type="SMART" id="SM00100">
    <property type="entry name" value="cNMP"/>
    <property type="match status" value="1"/>
</dbReference>
<dbReference type="SUPFAM" id="SSF51206">
    <property type="entry name" value="cAMP-binding domain-like"/>
    <property type="match status" value="1"/>
</dbReference>
<feature type="domain" description="CCHC-type" evidence="5">
    <location>
        <begin position="663"/>
        <end position="677"/>
    </location>
</feature>
<dbReference type="InterPro" id="IPR000595">
    <property type="entry name" value="cNMP-bd_dom"/>
</dbReference>
<dbReference type="InterPro" id="IPR014710">
    <property type="entry name" value="RmlC-like_jellyroll"/>
</dbReference>
<gene>
    <name evidence="6" type="ORF">TTHERM_00218780</name>
</gene>
<dbReference type="PROSITE" id="PS50158">
    <property type="entry name" value="ZF_CCHC"/>
    <property type="match status" value="1"/>
</dbReference>
<organism evidence="6 7">
    <name type="scientific">Tetrahymena thermophila (strain SB210)</name>
    <dbReference type="NCBI Taxonomy" id="312017"/>
    <lineage>
        <taxon>Eukaryota</taxon>
        <taxon>Sar</taxon>
        <taxon>Alveolata</taxon>
        <taxon>Ciliophora</taxon>
        <taxon>Intramacronucleata</taxon>
        <taxon>Oligohymenophorea</taxon>
        <taxon>Hymenostomatida</taxon>
        <taxon>Tetrahymenina</taxon>
        <taxon>Tetrahymenidae</taxon>
        <taxon>Tetrahymena</taxon>
    </lineage>
</organism>
<sequence>MISKEGVDKVKQPENKKIKTQQSEELKSVLPQVFQNIKNQPLIQVRKLKPQENVINELSNNQANNKQNPPQKQSVLANFMIKNRASQIITCQNSEQLKNLDASDQQEKYFTDFFHMMRIKLRLRQIISKTESRRQKELNETHFSLIQDKASQCKIYDKNIQTYNRSYTQRMKAKQKKIINKIFKTPTFNPASHVLLLWDLFQFIQYFTLGISISLKLSFASTMQQIIPDYIFQSIIISFTLDIFVKLNTGFYSQGNYKFEKSLIFKNYVKKYMIKDFLTIFSLGVYYFISDKVSNEYTSPYNFIPVIGFIFKLSQIVKIFNKIEEYINNKLKTTHFTNLFKLLFNMLLVGHLFSCVWISIAKIVPIYVDNQLPTWLTIKQGVESSWKIEYLYAFYYSSVTMITVGYGDITPQNSYEVLLCLFTLFIACCVFAYTVNSIGYIINEIQQKNTLNKQKSNIIFNYMKQKNISRDLQYEVQQYLKYIWKGTDERNTEQEENIIEMLNSNLRQRLQIEANKLVLSDTPIFKNNFSDIVLERTVSIIKEKRYYPEEIIFRQNDTGDSNIYFIASGQVQIYIEASYPGGEKKVQILQSLQSGQSFGHYSFFTGQPRMVNVRTQGFVTLLSINRNSFINLLQEYQEDYEQFCEIREEVLYQSMYHKIGLSCYSCGKADHLVNKCRVVHHEAQIEYIIAQENFIQLKRQTHERFYKHKFRSLADLQILNNSQYQYFQQNNELMVIYTEVFLNINSNLYSESSISEQSSHSDSSNTDSVESNESKTSLLKEKTKKTVRQNSDQNLDKIKEENQRKLSLLQLTSFENMKEVQFIEELENSSDMNKQETQIQRNKRSTLQNYQSEQQGTHNHIISSTCIDQNEESDTQKDKNINAIKLKQNVLSKLNNTSQISLSDQQSQLSQTQNVNHQARWSIPKSLSIINDKMSESRKSKILSHVQQKELIQNLINSQEDNFLKLNSNIKLQNENEIIKQSTRCIKGKLNANIKQVIAKNQEKKQKLLGFMQQYVSKNKQEQEIKRVSFEPKEISLSNLQTRQPIFFVNQSQNDIFDKQRNFKKYFPQWNLNFIVYKINLPPKHLKECKKNLRENAIKFQSNQNQISNFGQINFNHQQDQLDKFKQLKKNDQGNLQENQNKKGQAQNNLATQKLLYQQKLIQTQKISDQISEESFISDDQSSKNSKIQNRLSKISCYTQNQADKTIKRQSDFSRLITQNDQISKVDPQDFLIGDTFMAQNQQLHTSFNEKIESEQHISNSFSLKSNFKQKNIYQF</sequence>
<feature type="transmembrane region" description="Helical" evidence="3">
    <location>
        <begin position="272"/>
        <end position="289"/>
    </location>
</feature>
<feature type="region of interest" description="Disordered" evidence="2">
    <location>
        <begin position="1"/>
        <end position="23"/>
    </location>
</feature>
<dbReference type="FunCoup" id="I7M8Y8">
    <property type="interactions" value="2"/>
</dbReference>
<dbReference type="OrthoDB" id="10035564at2759"/>
<dbReference type="GeneID" id="7838229"/>
<keyword evidence="1" id="KW-0863">Zinc-finger</keyword>
<feature type="transmembrane region" description="Helical" evidence="3">
    <location>
        <begin position="301"/>
        <end position="321"/>
    </location>
</feature>
<dbReference type="InterPro" id="IPR001878">
    <property type="entry name" value="Znf_CCHC"/>
</dbReference>
<dbReference type="InterPro" id="IPR051413">
    <property type="entry name" value="K/Na_HCN_channel"/>
</dbReference>
<feature type="domain" description="Cyclic nucleotide-binding" evidence="4">
    <location>
        <begin position="525"/>
        <end position="633"/>
    </location>
</feature>
<dbReference type="GO" id="GO:0003254">
    <property type="term" value="P:regulation of membrane depolarization"/>
    <property type="evidence" value="ECO:0007669"/>
    <property type="project" value="TreeGrafter"/>
</dbReference>
<feature type="transmembrane region" description="Helical" evidence="3">
    <location>
        <begin position="388"/>
        <end position="406"/>
    </location>
</feature>
<feature type="transmembrane region" description="Helical" evidence="3">
    <location>
        <begin position="342"/>
        <end position="368"/>
    </location>
</feature>
<name>I7M8Y8_TETTS</name>
<keyword evidence="1" id="KW-0862">Zinc</keyword>
<evidence type="ECO:0000259" key="4">
    <source>
        <dbReference type="PROSITE" id="PS50042"/>
    </source>
</evidence>
<dbReference type="InParanoid" id="I7M8Y8"/>
<dbReference type="GO" id="GO:0008270">
    <property type="term" value="F:zinc ion binding"/>
    <property type="evidence" value="ECO:0007669"/>
    <property type="project" value="UniProtKB-KW"/>
</dbReference>
<dbReference type="Pfam" id="PF07885">
    <property type="entry name" value="Ion_trans_2"/>
    <property type="match status" value="1"/>
</dbReference>
<dbReference type="PROSITE" id="PS50042">
    <property type="entry name" value="CNMP_BINDING_3"/>
    <property type="match status" value="1"/>
</dbReference>
<dbReference type="AlphaFoldDB" id="I7M8Y8"/>
<dbReference type="Gene3D" id="2.60.120.10">
    <property type="entry name" value="Jelly Rolls"/>
    <property type="match status" value="1"/>
</dbReference>
<dbReference type="Gene3D" id="1.10.287.70">
    <property type="match status" value="1"/>
</dbReference>
<keyword evidence="1" id="KW-0479">Metal-binding</keyword>
<feature type="region of interest" description="Disordered" evidence="2">
    <location>
        <begin position="755"/>
        <end position="798"/>
    </location>
</feature>